<feature type="transmembrane region" description="Helical" evidence="2">
    <location>
        <begin position="115"/>
        <end position="135"/>
    </location>
</feature>
<comment type="caution">
    <text evidence="3">The sequence shown here is derived from an EMBL/GenBank/DDBJ whole genome shotgun (WGS) entry which is preliminary data.</text>
</comment>
<protein>
    <submittedName>
        <fullName evidence="3">Uncharacterized protein</fullName>
    </submittedName>
</protein>
<evidence type="ECO:0000313" key="3">
    <source>
        <dbReference type="EMBL" id="KAF7431796.1"/>
    </source>
</evidence>
<keyword evidence="2" id="KW-0472">Membrane</keyword>
<proteinExistence type="predicted"/>
<feature type="transmembrane region" description="Helical" evidence="2">
    <location>
        <begin position="178"/>
        <end position="198"/>
    </location>
</feature>
<keyword evidence="2" id="KW-1133">Transmembrane helix</keyword>
<reference evidence="3" key="1">
    <citation type="journal article" date="2020" name="G3 (Bethesda)">
        <title>High-Quality Assemblies for Three Invasive Social Wasps from the &lt;i&gt;Vespula&lt;/i&gt; Genus.</title>
        <authorList>
            <person name="Harrop T.W.R."/>
            <person name="Guhlin J."/>
            <person name="McLaughlin G.M."/>
            <person name="Permina E."/>
            <person name="Stockwell P."/>
            <person name="Gilligan J."/>
            <person name="Le Lec M.F."/>
            <person name="Gruber M.A.M."/>
            <person name="Quinn O."/>
            <person name="Lovegrove M."/>
            <person name="Duncan E.J."/>
            <person name="Remnant E.J."/>
            <person name="Van Eeckhoven J."/>
            <person name="Graham B."/>
            <person name="Knapp R.A."/>
            <person name="Langford K.W."/>
            <person name="Kronenberg Z."/>
            <person name="Press M.O."/>
            <person name="Eacker S.M."/>
            <person name="Wilson-Rankin E.E."/>
            <person name="Purcell J."/>
            <person name="Lester P.J."/>
            <person name="Dearden P.K."/>
        </authorList>
    </citation>
    <scope>NUCLEOTIDE SEQUENCE</scope>
    <source>
        <strain evidence="3">Volc-1</strain>
    </source>
</reference>
<gene>
    <name evidence="3" type="ORF">H0235_004720</name>
</gene>
<organism evidence="3 4">
    <name type="scientific">Vespula pensylvanica</name>
    <name type="common">Western yellow jacket</name>
    <name type="synonym">Wasp</name>
    <dbReference type="NCBI Taxonomy" id="30213"/>
    <lineage>
        <taxon>Eukaryota</taxon>
        <taxon>Metazoa</taxon>
        <taxon>Ecdysozoa</taxon>
        <taxon>Arthropoda</taxon>
        <taxon>Hexapoda</taxon>
        <taxon>Insecta</taxon>
        <taxon>Pterygota</taxon>
        <taxon>Neoptera</taxon>
        <taxon>Endopterygota</taxon>
        <taxon>Hymenoptera</taxon>
        <taxon>Apocrita</taxon>
        <taxon>Aculeata</taxon>
        <taxon>Vespoidea</taxon>
        <taxon>Vespidae</taxon>
        <taxon>Vespinae</taxon>
        <taxon>Vespula</taxon>
    </lineage>
</organism>
<sequence length="218" mass="23041">MSFVTDNRSPAISHPDKSRRASTVRVEEEKEGSELKDTGTKNGRAKKTRSLGDNPCDAADAATSTVAIASLPSRIFNPTPPSVDYQSPGKHFRPRRGCRCKGLHPYLPDGGCLPLVLQIVIITTNTIIINIIVSVHLIGKVGGTRSALASALHILLALIIKAMELYSSGRKKGRESIAGWLLVALPLLASAIALGHVLTGLVSVKPVPGTNGIAQETA</sequence>
<keyword evidence="2" id="KW-0812">Transmembrane</keyword>
<name>A0A834P7U2_VESPE</name>
<feature type="region of interest" description="Disordered" evidence="1">
    <location>
        <begin position="1"/>
        <end position="56"/>
    </location>
</feature>
<evidence type="ECO:0000256" key="2">
    <source>
        <dbReference type="SAM" id="Phobius"/>
    </source>
</evidence>
<keyword evidence="4" id="KW-1185">Reference proteome</keyword>
<accession>A0A834P7U2</accession>
<evidence type="ECO:0000256" key="1">
    <source>
        <dbReference type="SAM" id="MobiDB-lite"/>
    </source>
</evidence>
<dbReference type="Proteomes" id="UP000600918">
    <property type="component" value="Unassembled WGS sequence"/>
</dbReference>
<dbReference type="AlphaFoldDB" id="A0A834P7U2"/>
<feature type="compositionally biased region" description="Polar residues" evidence="1">
    <location>
        <begin position="1"/>
        <end position="10"/>
    </location>
</feature>
<feature type="transmembrane region" description="Helical" evidence="2">
    <location>
        <begin position="147"/>
        <end position="166"/>
    </location>
</feature>
<dbReference type="EMBL" id="JACSDY010000003">
    <property type="protein sequence ID" value="KAF7431796.1"/>
    <property type="molecule type" value="Genomic_DNA"/>
</dbReference>
<feature type="compositionally biased region" description="Basic and acidic residues" evidence="1">
    <location>
        <begin position="14"/>
        <end position="39"/>
    </location>
</feature>
<evidence type="ECO:0000313" key="4">
    <source>
        <dbReference type="Proteomes" id="UP000600918"/>
    </source>
</evidence>